<feature type="signal peptide" evidence="1">
    <location>
        <begin position="1"/>
        <end position="25"/>
    </location>
</feature>
<accession>A0A1Y5P5F7</accession>
<dbReference type="EMBL" id="FLQR01000009">
    <property type="protein sequence ID" value="SBS73915.1"/>
    <property type="molecule type" value="Genomic_DNA"/>
</dbReference>
<protein>
    <submittedName>
        <fullName evidence="2">Uncharacterized protein</fullName>
    </submittedName>
</protein>
<reference evidence="2" key="1">
    <citation type="submission" date="2016-03" db="EMBL/GenBank/DDBJ databases">
        <authorList>
            <person name="Ploux O."/>
        </authorList>
    </citation>
    <scope>NUCLEOTIDE SEQUENCE</scope>
    <source>
        <strain evidence="2">UC1</strain>
    </source>
</reference>
<keyword evidence="1" id="KW-0732">Signal</keyword>
<evidence type="ECO:0000256" key="1">
    <source>
        <dbReference type="SAM" id="SignalP"/>
    </source>
</evidence>
<sequence>MIDAHTRRMAVLAVLLATAGLSACAPVPEPGPTPEPPLTATVHIHAGDADVTGADGDTVAEPDGAEVTAGAIVEAVGADALVELAWSDGAVTRLGPESRFLLGGADGSDTTRGEQIGGLSWNREAAAAEEGEYAVRSAGTVVADRGAYFVIDCRSSTCRVTGVGGGGGDGSKTTLRRGSLTAVGTTRAATWGELFGDPWAQRNAELDAEAGLPPVTDVFEDAEPGRASLSGTFDVVVTTVTSECDGGDLVCDTISQTGRVRNLSYSFGTDCSDGIPCAPTVTTQFTDLATGKTQSREVPLRFDGTRYLWGWVDRLEVCIWDYGDGRTESTGSADNGLSWSAEPTDADVVDGAFVVTAMGGDAAAYVTVLSPVDSGRFPGCERWQADWDTTSTIELARAGR</sequence>
<organism evidence="2">
    <name type="scientific">uncultured Microbacterium sp</name>
    <dbReference type="NCBI Taxonomy" id="191216"/>
    <lineage>
        <taxon>Bacteria</taxon>
        <taxon>Bacillati</taxon>
        <taxon>Actinomycetota</taxon>
        <taxon>Actinomycetes</taxon>
        <taxon>Micrococcales</taxon>
        <taxon>Microbacteriaceae</taxon>
        <taxon>Microbacterium</taxon>
        <taxon>environmental samples</taxon>
    </lineage>
</organism>
<feature type="chain" id="PRO_5012689627" evidence="1">
    <location>
        <begin position="26"/>
        <end position="400"/>
    </location>
</feature>
<dbReference type="PROSITE" id="PS51257">
    <property type="entry name" value="PROKAR_LIPOPROTEIN"/>
    <property type="match status" value="1"/>
</dbReference>
<evidence type="ECO:0000313" key="2">
    <source>
        <dbReference type="EMBL" id="SBS73915.1"/>
    </source>
</evidence>
<name>A0A1Y5P5F7_9MICO</name>
<dbReference type="RefSeq" id="WP_295576884.1">
    <property type="nucleotide sequence ID" value="NZ_FLQR01000009.1"/>
</dbReference>
<gene>
    <name evidence="2" type="ORF">MIPYR_50077</name>
</gene>
<proteinExistence type="predicted"/>
<dbReference type="AlphaFoldDB" id="A0A1Y5P5F7"/>